<dbReference type="PROSITE" id="PS50003">
    <property type="entry name" value="PH_DOMAIN"/>
    <property type="match status" value="1"/>
</dbReference>
<feature type="region of interest" description="Disordered" evidence="1">
    <location>
        <begin position="290"/>
        <end position="323"/>
    </location>
</feature>
<feature type="region of interest" description="Disordered" evidence="1">
    <location>
        <begin position="65"/>
        <end position="141"/>
    </location>
</feature>
<dbReference type="SUPFAM" id="SSF50729">
    <property type="entry name" value="PH domain-like"/>
    <property type="match status" value="1"/>
</dbReference>
<dbReference type="Gene3D" id="2.30.29.30">
    <property type="entry name" value="Pleckstrin-homology domain (PH domain)/Phosphotyrosine-binding domain (PTB)"/>
    <property type="match status" value="1"/>
</dbReference>
<dbReference type="Gene3D" id="1.10.1000.11">
    <property type="entry name" value="Arf Nucleotide-binding Site Opener,domain 2"/>
    <property type="match status" value="1"/>
</dbReference>
<feature type="region of interest" description="Disordered" evidence="1">
    <location>
        <begin position="165"/>
        <end position="264"/>
    </location>
</feature>
<dbReference type="InterPro" id="IPR000904">
    <property type="entry name" value="Sec7_dom"/>
</dbReference>
<dbReference type="SMART" id="SM00222">
    <property type="entry name" value="Sec7"/>
    <property type="match status" value="1"/>
</dbReference>
<dbReference type="SUPFAM" id="SSF48425">
    <property type="entry name" value="Sec7 domain"/>
    <property type="match status" value="1"/>
</dbReference>
<evidence type="ECO:0000259" key="3">
    <source>
        <dbReference type="PROSITE" id="PS50190"/>
    </source>
</evidence>
<dbReference type="Gene3D" id="2.100.10.50">
    <property type="match status" value="1"/>
</dbReference>
<evidence type="ECO:0000259" key="4">
    <source>
        <dbReference type="PROSITE" id="PS51498"/>
    </source>
</evidence>
<dbReference type="Gene3D" id="1.10.220.20">
    <property type="match status" value="1"/>
</dbReference>
<feature type="compositionally biased region" description="Polar residues" evidence="1">
    <location>
        <begin position="215"/>
        <end position="230"/>
    </location>
</feature>
<dbReference type="PROSITE" id="PS51498">
    <property type="entry name" value="MABP"/>
    <property type="match status" value="1"/>
</dbReference>
<feature type="compositionally biased region" description="Polar residues" evidence="1">
    <location>
        <begin position="131"/>
        <end position="141"/>
    </location>
</feature>
<evidence type="ECO:0008006" key="7">
    <source>
        <dbReference type="Google" id="ProtNLM"/>
    </source>
</evidence>
<dbReference type="Proteomes" id="UP001530315">
    <property type="component" value="Unassembled WGS sequence"/>
</dbReference>
<dbReference type="InterPro" id="IPR035999">
    <property type="entry name" value="Sec7_dom_sf"/>
</dbReference>
<feature type="compositionally biased region" description="Low complexity" evidence="1">
    <location>
        <begin position="71"/>
        <end position="86"/>
    </location>
</feature>
<evidence type="ECO:0000313" key="5">
    <source>
        <dbReference type="EMBL" id="KAL3762412.1"/>
    </source>
</evidence>
<dbReference type="Pfam" id="PF00169">
    <property type="entry name" value="PH"/>
    <property type="match status" value="1"/>
</dbReference>
<feature type="compositionally biased region" description="Low complexity" evidence="1">
    <location>
        <begin position="722"/>
        <end position="738"/>
    </location>
</feature>
<dbReference type="InterPro" id="IPR023341">
    <property type="entry name" value="MABP"/>
</dbReference>
<dbReference type="GO" id="GO:0005737">
    <property type="term" value="C:cytoplasm"/>
    <property type="evidence" value="ECO:0007669"/>
    <property type="project" value="UniProtKB-ARBA"/>
</dbReference>
<feature type="domain" description="PH" evidence="2">
    <location>
        <begin position="1838"/>
        <end position="1937"/>
    </location>
</feature>
<gene>
    <name evidence="5" type="ORF">ACHAW5_010706</name>
</gene>
<feature type="region of interest" description="Disordered" evidence="1">
    <location>
        <begin position="676"/>
        <end position="743"/>
    </location>
</feature>
<feature type="compositionally biased region" description="Acidic residues" evidence="1">
    <location>
        <begin position="251"/>
        <end position="262"/>
    </location>
</feature>
<evidence type="ECO:0000259" key="2">
    <source>
        <dbReference type="PROSITE" id="PS50003"/>
    </source>
</evidence>
<evidence type="ECO:0000256" key="1">
    <source>
        <dbReference type="SAM" id="MobiDB-lite"/>
    </source>
</evidence>
<sequence>MPPMKVSCGGGGDRPTAAAYEHGVEHANRIVKSLLHQITEGDAPSVNFGNNVKAHSLVGGDIRSYSRHGSGVRSSLHSNHSSASDSQLTQSDYGNDATSLTEGSDYSARSPFASPKPSYRFPPRPPSSTSQKKYVSEASNPSSYSIGANLMGATSLADLCSWTLQSSSSGGRSEGENMETNYSNNNPFFFGVLPPPPLSPLESEETTTRDDEQKSIINRESNNPSDNNPTPRVHNGGRAPSFSVDDQGFPIDDESGGDDQPSEIDRMDTLNTGTTSWNNETCTFSFEDKYSENDSDDMEKGSSFVPTQEYASSGDNAGSNTGHKRRITMFGSEYARILSLSNHVSPSSTAPSGANITKRPPSTVSNKIMARISSSISGAQRYASSAKESVESDGSVILSLDECSHSVATAAITDVIVTSSCDIPPRGYYRAFQLGEESVKNMVLARKRQQLFLNVKKEPSWDRAAQRPCVTAFVVIYPDRNEFVPPGFSVVRHYQANNSNGAGSNKKDGISINNDSELGSSALPAANINPSPCGERVYICYKRSREGNPITGVTCLRPSKGDLVPEGYTVLERTPRNFVADLAAKIEQPLFLAYRQRLENLECLRPWPLVLSVLDSKSNELKAYYSTGGTVVPSDVGRYHIMDRSTHSLMSTSSAKSRLNLIQLSREESETAVPAWVGSASANSPSQVSANQNLTNTDSSFEVPGQKDDVSDGGVHLSTSRSSYSESPGSQHSHSSYQLPSQMKSFGHSNDKLHAALDAMHFIPAIECAKTVFQVQDATHSDLQFRVTAITPILTSCYISHGASSLVAVEGLISMLNETDFFAQDVTDEDCNAEGIVEARVRLTILDLAIQAVCDVATSSARETHFRACVDFISDAVRFAGGKLNDRTVGFVLRFYLFVFYFGTSIPTKDWPFNKEWLQSKATILDDFLLSDNTEQNIKCGAPQASAIALKEFVSIMLSRVGPGSEKAQHRSLDFALEDAVSQQSNVHNTLSNYDKSAMRTVDVENYTQLAMYQIHRSGGSELLWHDMINSIGAGLFGHEATSIRGVIHSNIISFAILASFVKICSGKVRMISPMEPVPRDVASKLLSFELLLHFIKMWHVAVSAEDVMYCTDGATLVSVAKQNYNPMTYAVRRLVVPTLLSNTSAAIEDCRVYRRILRIITQLWCNSYYRCHMRVDLAVLIEHFVLKVLSLGPQVDTSSVGESSTPQGGMPSLLHQQLDVLEEIKIWFSSPKKALELCINYENDGMLPPSYCRIMDKMCEALCTLAEQCGEIISEHGRFASINGGYGSHRRPALSSRENGKLNANVRESAQTMRSKSFDSINAIAKSIMECASISSHNESTAASAVVYPNDNNESSENDTSDGLGLSPRLLTVSSFGDENIVDYWRASIAMRKAPLQSLLLTSSSEIETPSSFRIKHSMSEDSSNQAQMQQHKQETFDVAFELIATKGLKRGIDLLIASRLLTPSPRQISTFLRIHLSSIDSGLLGDYLGEGGVDGADTDFFNLVRFYFARATSFVGMNIEQALRYFLTSCGFRLPGEAQKIDRILSTFSQCYWEDNAGDLQKCPFQNQDTVFLVSFAIIMLNTDLHKTHVSKGKSPKRMTKNEFITNLRGVYDGVDKFRDYIYSIYDSIESMPIVISSSTTLNKMSKQNNGHYPLPFKDPADLTSSIHDWVKSVEPTQELLRTFAVRHDTFPSLDDQLIQDTARQMFSANWHHIHGAVNATIDNAHLDLAGLDCCIDVLENTLCAASYLGMTVERSAFSKLLCRVNRFQDLKVYNEGVRGDEASGESSNQGQMNFEGFGQVRSLTKQVDNAKIKTMKQVASRIRNGDILLNDTSRCYVREGDLVKHHQLAARSSTYRFFLFSDVLVYAHMSKEGDYKVHEELPLHLMKIEDSDSPSSNTKQNSFHIHHPNKSFLVSCSNKTEKKHWIDDINTSIRREVKRKAKIEKSRIEAARRAASR</sequence>
<dbReference type="Pfam" id="PF01369">
    <property type="entry name" value="Sec7"/>
    <property type="match status" value="1"/>
</dbReference>
<feature type="domain" description="MABP" evidence="4">
    <location>
        <begin position="409"/>
        <end position="598"/>
    </location>
</feature>
<dbReference type="InterPro" id="IPR001849">
    <property type="entry name" value="PH_domain"/>
</dbReference>
<comment type="caution">
    <text evidence="5">The sequence shown here is derived from an EMBL/GenBank/DDBJ whole genome shotgun (WGS) entry which is preliminary data.</text>
</comment>
<feature type="compositionally biased region" description="Polar residues" evidence="1">
    <location>
        <begin position="680"/>
        <end position="700"/>
    </location>
</feature>
<dbReference type="PANTHER" id="PTHR10663">
    <property type="entry name" value="GUANYL-NUCLEOTIDE EXCHANGE FACTOR"/>
    <property type="match status" value="1"/>
</dbReference>
<reference evidence="5 6" key="1">
    <citation type="submission" date="2024-10" db="EMBL/GenBank/DDBJ databases">
        <title>Updated reference genomes for cyclostephanoid diatoms.</title>
        <authorList>
            <person name="Roberts W.R."/>
            <person name="Alverson A.J."/>
        </authorList>
    </citation>
    <scope>NUCLEOTIDE SEQUENCE [LARGE SCALE GENOMIC DNA]</scope>
    <source>
        <strain evidence="5 6">AJA276-08</strain>
    </source>
</reference>
<feature type="compositionally biased region" description="Polar residues" evidence="1">
    <location>
        <begin position="178"/>
        <end position="187"/>
    </location>
</feature>
<dbReference type="CDD" id="cd00171">
    <property type="entry name" value="Sec7"/>
    <property type="match status" value="1"/>
</dbReference>
<name>A0ABD3MJR4_9STRA</name>
<accession>A0ABD3MJR4</accession>
<dbReference type="InterPro" id="IPR011993">
    <property type="entry name" value="PH-like_dom_sf"/>
</dbReference>
<keyword evidence="6" id="KW-1185">Reference proteome</keyword>
<feature type="compositionally biased region" description="Polar residues" evidence="1">
    <location>
        <begin position="304"/>
        <end position="321"/>
    </location>
</feature>
<protein>
    <recommendedName>
        <fullName evidence="7">SEC7 domain-containing protein</fullName>
    </recommendedName>
</protein>
<feature type="compositionally biased region" description="Polar residues" evidence="1">
    <location>
        <begin position="87"/>
        <end position="104"/>
    </location>
</feature>
<organism evidence="5 6">
    <name type="scientific">Stephanodiscus triporus</name>
    <dbReference type="NCBI Taxonomy" id="2934178"/>
    <lineage>
        <taxon>Eukaryota</taxon>
        <taxon>Sar</taxon>
        <taxon>Stramenopiles</taxon>
        <taxon>Ochrophyta</taxon>
        <taxon>Bacillariophyta</taxon>
        <taxon>Coscinodiscophyceae</taxon>
        <taxon>Thalassiosirophycidae</taxon>
        <taxon>Stephanodiscales</taxon>
        <taxon>Stephanodiscaceae</taxon>
        <taxon>Stephanodiscus</taxon>
    </lineage>
</organism>
<proteinExistence type="predicted"/>
<dbReference type="InterPro" id="IPR023394">
    <property type="entry name" value="Sec7_C_sf"/>
</dbReference>
<dbReference type="EMBL" id="JALLAZ020001827">
    <property type="protein sequence ID" value="KAL3762412.1"/>
    <property type="molecule type" value="Genomic_DNA"/>
</dbReference>
<dbReference type="PROSITE" id="PS50190">
    <property type="entry name" value="SEC7"/>
    <property type="match status" value="1"/>
</dbReference>
<evidence type="ECO:0000313" key="6">
    <source>
        <dbReference type="Proteomes" id="UP001530315"/>
    </source>
</evidence>
<feature type="domain" description="SEC7" evidence="3">
    <location>
        <begin position="1427"/>
        <end position="1634"/>
    </location>
</feature>
<dbReference type="SMART" id="SM00233">
    <property type="entry name" value="PH"/>
    <property type="match status" value="1"/>
</dbReference>